<evidence type="ECO:0000313" key="2">
    <source>
        <dbReference type="EMBL" id="QLI05818.1"/>
    </source>
</evidence>
<organism evidence="2 3">
    <name type="scientific">Candidatus Campylobacter infans</name>
    <dbReference type="NCBI Taxonomy" id="2561898"/>
    <lineage>
        <taxon>Bacteria</taxon>
        <taxon>Pseudomonadati</taxon>
        <taxon>Campylobacterota</taxon>
        <taxon>Epsilonproteobacteria</taxon>
        <taxon>Campylobacterales</taxon>
        <taxon>Campylobacteraceae</taxon>
        <taxon>Campylobacter</taxon>
    </lineage>
</organism>
<keyword evidence="1" id="KW-0472">Membrane</keyword>
<dbReference type="RefSeq" id="WP_179974977.1">
    <property type="nucleotide sequence ID" value="NZ_CP049075.1"/>
</dbReference>
<accession>A0A7H9CKU2</accession>
<reference evidence="2 3" key="1">
    <citation type="submission" date="2020-02" db="EMBL/GenBank/DDBJ databases">
        <title>Complete genome sequence of the novel Campylobacter species Candidatus Campylobacter infans.</title>
        <authorList>
            <person name="Duim B."/>
            <person name="Zomer A."/>
            <person name="van der Graaf L."/>
            <person name="Wagenaar J."/>
        </authorList>
    </citation>
    <scope>NUCLEOTIDE SEQUENCE [LARGE SCALE GENOMIC DNA]</scope>
    <source>
        <strain evidence="2 3">19S00001</strain>
    </source>
</reference>
<dbReference type="Gene3D" id="3.30.700.10">
    <property type="entry name" value="Glycoprotein, Type 4 Pilin"/>
    <property type="match status" value="1"/>
</dbReference>
<keyword evidence="1" id="KW-0812">Transmembrane</keyword>
<keyword evidence="1" id="KW-1133">Transmembrane helix</keyword>
<dbReference type="InterPro" id="IPR045584">
    <property type="entry name" value="Pilin-like"/>
</dbReference>
<name>A0A7H9CKU2_9BACT</name>
<keyword evidence="3" id="KW-1185">Reference proteome</keyword>
<dbReference type="Proteomes" id="UP000509414">
    <property type="component" value="Chromosome"/>
</dbReference>
<dbReference type="EMBL" id="CP049075">
    <property type="protein sequence ID" value="QLI05818.1"/>
    <property type="molecule type" value="Genomic_DNA"/>
</dbReference>
<sequence length="197" mass="22131">MKKAFTLLELIFVVVIAGILAFVLIPKSSDTKLLESANQLISHIRYAQQLALNNDQFDPNDKNWYKKMWRIEFENNGTYKVWRGNEAQSNKIAPDPANPGQKLKDVQLKRGIIAKANKKVIFDELGRVYSDQATTKSYEHKIDQNTTIKLCKGSASSDCTGKEHIKLSIEPETGYILPEHCGAANKDGFSSCKVLDI</sequence>
<evidence type="ECO:0000313" key="3">
    <source>
        <dbReference type="Proteomes" id="UP000509414"/>
    </source>
</evidence>
<gene>
    <name evidence="2" type="ORF">CINF_1333</name>
</gene>
<dbReference type="AlphaFoldDB" id="A0A7H9CKU2"/>
<feature type="transmembrane region" description="Helical" evidence="1">
    <location>
        <begin position="7"/>
        <end position="25"/>
    </location>
</feature>
<dbReference type="KEGG" id="cinf:CINF_1333"/>
<protein>
    <submittedName>
        <fullName evidence="2">Putative type II secretion system protein</fullName>
    </submittedName>
</protein>
<evidence type="ECO:0000256" key="1">
    <source>
        <dbReference type="SAM" id="Phobius"/>
    </source>
</evidence>
<dbReference type="InterPro" id="IPR012902">
    <property type="entry name" value="N_methyl_site"/>
</dbReference>
<dbReference type="SUPFAM" id="SSF54523">
    <property type="entry name" value="Pili subunits"/>
    <property type="match status" value="1"/>
</dbReference>
<proteinExistence type="predicted"/>
<dbReference type="NCBIfam" id="TIGR02532">
    <property type="entry name" value="IV_pilin_GFxxxE"/>
    <property type="match status" value="1"/>
</dbReference>